<proteinExistence type="predicted"/>
<evidence type="ECO:0000256" key="1">
    <source>
        <dbReference type="SAM" id="Coils"/>
    </source>
</evidence>
<dbReference type="EMBL" id="BMOB01000002">
    <property type="protein sequence ID" value="GGI79774.1"/>
    <property type="molecule type" value="Genomic_DNA"/>
</dbReference>
<comment type="caution">
    <text evidence="2">The sequence shown here is derived from an EMBL/GenBank/DDBJ whole genome shotgun (WGS) entry which is preliminary data.</text>
</comment>
<dbReference type="Proteomes" id="UP000630149">
    <property type="component" value="Unassembled WGS sequence"/>
</dbReference>
<keyword evidence="1" id="KW-0175">Coiled coil</keyword>
<reference evidence="2" key="1">
    <citation type="journal article" date="2014" name="Int. J. Syst. Evol. Microbiol.">
        <title>Complete genome sequence of Corynebacterium casei LMG S-19264T (=DSM 44701T), isolated from a smear-ripened cheese.</title>
        <authorList>
            <consortium name="US DOE Joint Genome Institute (JGI-PGF)"/>
            <person name="Walter F."/>
            <person name="Albersmeier A."/>
            <person name="Kalinowski J."/>
            <person name="Ruckert C."/>
        </authorList>
    </citation>
    <scope>NUCLEOTIDE SEQUENCE</scope>
    <source>
        <strain evidence="2">JCM 13919</strain>
    </source>
</reference>
<name>A0A917JR98_9GAMM</name>
<accession>A0A917JR98</accession>
<reference evidence="2" key="2">
    <citation type="submission" date="2020-09" db="EMBL/GenBank/DDBJ databases">
        <authorList>
            <person name="Sun Q."/>
            <person name="Ohkuma M."/>
        </authorList>
    </citation>
    <scope>NUCLEOTIDE SEQUENCE</scope>
    <source>
        <strain evidence="2">JCM 13919</strain>
    </source>
</reference>
<keyword evidence="3" id="KW-1185">Reference proteome</keyword>
<protein>
    <submittedName>
        <fullName evidence="2">Uncharacterized protein</fullName>
    </submittedName>
</protein>
<evidence type="ECO:0000313" key="3">
    <source>
        <dbReference type="Proteomes" id="UP000630149"/>
    </source>
</evidence>
<gene>
    <name evidence="2" type="ORF">GCM10007966_05380</name>
</gene>
<sequence>MPDSTSDLTPSVFQRLNQTYCRLLSSETPLLNLLETISSSEYILSTLQQKLATKVKLLESLRHVIHLRSALNKHDKTKYLLDILRLNLDVALSYEQFQSILDETTRTRWEDQYRRLTTPTYKSQFNGLLSTATAIPVSFYHHFVPTFIQNTVKVFAPDTIDSESKRILLDCIDVTEDLLNQRIREINRDITTLLTDLVLFFNLDIETLPSIESELKGYTSDQIESLYQTTMAAKAIAETFEDLIADVHQNKTNLARINALDSQIDKFVAKYDGIIVAISNFLAKYIASFFKTTKAEQIDELKQIKSNLQNLRTEVETQNQQLLSNIDKNQYLAPIVKNAFKARLESETPIIATTSMSFSNRNGFFKEIQQENQTLETDLHTSASPVST</sequence>
<dbReference type="RefSeq" id="WP_131775937.1">
    <property type="nucleotide sequence ID" value="NZ_BMOB01000002.1"/>
</dbReference>
<feature type="coiled-coil region" evidence="1">
    <location>
        <begin position="294"/>
        <end position="325"/>
    </location>
</feature>
<evidence type="ECO:0000313" key="2">
    <source>
        <dbReference type="EMBL" id="GGI79774.1"/>
    </source>
</evidence>
<dbReference type="AlphaFoldDB" id="A0A917JR98"/>
<dbReference type="OrthoDB" id="9822440at2"/>
<organism evidence="2 3">
    <name type="scientific">Legionella impletisoli</name>
    <dbReference type="NCBI Taxonomy" id="343510"/>
    <lineage>
        <taxon>Bacteria</taxon>
        <taxon>Pseudomonadati</taxon>
        <taxon>Pseudomonadota</taxon>
        <taxon>Gammaproteobacteria</taxon>
        <taxon>Legionellales</taxon>
        <taxon>Legionellaceae</taxon>
        <taxon>Legionella</taxon>
    </lineage>
</organism>